<organism evidence="3 4">
    <name type="scientific">Aliiruegeria haliotis</name>
    <dbReference type="NCBI Taxonomy" id="1280846"/>
    <lineage>
        <taxon>Bacteria</taxon>
        <taxon>Pseudomonadati</taxon>
        <taxon>Pseudomonadota</taxon>
        <taxon>Alphaproteobacteria</taxon>
        <taxon>Rhodobacterales</taxon>
        <taxon>Roseobacteraceae</taxon>
        <taxon>Aliiruegeria</taxon>
    </lineage>
</organism>
<feature type="domain" description="3-octaprenyl-4-hydroxybenzoate carboxy-lyase-like Rift-related" evidence="1">
    <location>
        <begin position="31"/>
        <end position="236"/>
    </location>
</feature>
<evidence type="ECO:0000259" key="2">
    <source>
        <dbReference type="Pfam" id="PF20696"/>
    </source>
</evidence>
<dbReference type="EMBL" id="PVTD01000002">
    <property type="protein sequence ID" value="PRY24834.1"/>
    <property type="molecule type" value="Genomic_DNA"/>
</dbReference>
<dbReference type="GO" id="GO:0033494">
    <property type="term" value="P:ferulate metabolic process"/>
    <property type="evidence" value="ECO:0007669"/>
    <property type="project" value="TreeGrafter"/>
</dbReference>
<accession>A0A2T0RUJ3</accession>
<dbReference type="GO" id="GO:0046281">
    <property type="term" value="P:cinnamic acid catabolic process"/>
    <property type="evidence" value="ECO:0007669"/>
    <property type="project" value="TreeGrafter"/>
</dbReference>
<dbReference type="InterPro" id="IPR049381">
    <property type="entry name" value="UbiD-like_C"/>
</dbReference>
<reference evidence="3 4" key="1">
    <citation type="submission" date="2018-03" db="EMBL/GenBank/DDBJ databases">
        <title>Genomic Encyclopedia of Archaeal and Bacterial Type Strains, Phase II (KMG-II): from individual species to whole genera.</title>
        <authorList>
            <person name="Goeker M."/>
        </authorList>
    </citation>
    <scope>NUCLEOTIDE SEQUENCE [LARGE SCALE GENOMIC DNA]</scope>
    <source>
        <strain evidence="3 4">DSM 29328</strain>
    </source>
</reference>
<dbReference type="GO" id="GO:0005737">
    <property type="term" value="C:cytoplasm"/>
    <property type="evidence" value="ECO:0007669"/>
    <property type="project" value="TreeGrafter"/>
</dbReference>
<dbReference type="SUPFAM" id="SSF50475">
    <property type="entry name" value="FMN-binding split barrel"/>
    <property type="match status" value="1"/>
</dbReference>
<evidence type="ECO:0000313" key="4">
    <source>
        <dbReference type="Proteomes" id="UP000239480"/>
    </source>
</evidence>
<dbReference type="SUPFAM" id="SSF143968">
    <property type="entry name" value="UbiD C-terminal domain-like"/>
    <property type="match status" value="1"/>
</dbReference>
<proteinExistence type="predicted"/>
<dbReference type="AlphaFoldDB" id="A0A2T0RUJ3"/>
<name>A0A2T0RUJ3_9RHOB</name>
<dbReference type="Pfam" id="PF01977">
    <property type="entry name" value="UbiD"/>
    <property type="match status" value="1"/>
</dbReference>
<dbReference type="Gene3D" id="3.40.1670.10">
    <property type="entry name" value="UbiD C-terminal domain-like"/>
    <property type="match status" value="1"/>
</dbReference>
<dbReference type="PANTHER" id="PTHR30108">
    <property type="entry name" value="3-OCTAPRENYL-4-HYDROXYBENZOATE CARBOXY-LYASE-RELATED"/>
    <property type="match status" value="1"/>
</dbReference>
<evidence type="ECO:0000259" key="1">
    <source>
        <dbReference type="Pfam" id="PF01977"/>
    </source>
</evidence>
<protein>
    <submittedName>
        <fullName evidence="3">4-hydroxy-3-polyprenylbenzoate decarboxylase</fullName>
    </submittedName>
</protein>
<dbReference type="GO" id="GO:0016831">
    <property type="term" value="F:carboxy-lyase activity"/>
    <property type="evidence" value="ECO:0007669"/>
    <property type="project" value="InterPro"/>
</dbReference>
<dbReference type="PANTHER" id="PTHR30108:SF17">
    <property type="entry name" value="FERULIC ACID DECARBOXYLASE 1"/>
    <property type="match status" value="1"/>
</dbReference>
<evidence type="ECO:0000313" key="3">
    <source>
        <dbReference type="EMBL" id="PRY24834.1"/>
    </source>
</evidence>
<gene>
    <name evidence="3" type="ORF">CLV78_1024</name>
</gene>
<dbReference type="Proteomes" id="UP000239480">
    <property type="component" value="Unassembled WGS sequence"/>
</dbReference>
<dbReference type="InterPro" id="IPR048304">
    <property type="entry name" value="UbiD_Rift_dom"/>
</dbReference>
<dbReference type="Pfam" id="PF20696">
    <property type="entry name" value="UbiD_C"/>
    <property type="match status" value="1"/>
</dbReference>
<keyword evidence="4" id="KW-1185">Reference proteome</keyword>
<sequence length="423" mass="47177">MLGMPPDSGLMDMLEAYRDAVKTGKRHDPNIVSEADAPCKENKWFGDDIDLNKFPTPLGRLGDSARYINQAGINICQTPDGKWTNWSTNRGCIVDKDTMTGLWLRKTQHNGIIHEMWDKEGKDMPFAIALGVSPAVATQAASRIPDWVDEYDVASALMDAPLDMVKCETNELLVPADSEIVIEGTVSITDKKIDGPFGEFPGYLFEDAKGPAPVMKITAVTFRNNPILPLALPGVPTDTTHICMGFFGGADITDTLQDAGLPVIDALMTFESALHWTVVRVHSDWHKRTGLNTDDFIKKIAEVFWEKNKHVGHTVAKIIVVGEDIDPSRPDLISWAFATRNHARDGTYFFDYKGFYGTGLEAYTNVNEHLSHTSSGLCIYSCLASKERMGFNRPLIMRFEDNYPPILQEKVLKNLERWGFDSD</sequence>
<dbReference type="InterPro" id="IPR002830">
    <property type="entry name" value="UbiD"/>
</dbReference>
<comment type="caution">
    <text evidence="3">The sequence shown here is derived from an EMBL/GenBank/DDBJ whole genome shotgun (WGS) entry which is preliminary data.</text>
</comment>
<feature type="domain" description="3-octaprenyl-4-hydroxybenzoate carboxy-lyase-like C-terminal" evidence="2">
    <location>
        <begin position="243"/>
        <end position="351"/>
    </location>
</feature>